<keyword evidence="1" id="KW-0378">Hydrolase</keyword>
<dbReference type="PANTHER" id="PTHR35372:SF2">
    <property type="entry name" value="SF3 HELICASE DOMAIN-CONTAINING PROTEIN"/>
    <property type="match status" value="1"/>
</dbReference>
<dbReference type="SUPFAM" id="SSF56747">
    <property type="entry name" value="Prim-pol domain"/>
    <property type="match status" value="1"/>
</dbReference>
<organism evidence="3 4">
    <name type="scientific">Klebsormidium nitens</name>
    <name type="common">Green alga</name>
    <name type="synonym">Ulothrix nitens</name>
    <dbReference type="NCBI Taxonomy" id="105231"/>
    <lineage>
        <taxon>Eukaryota</taxon>
        <taxon>Viridiplantae</taxon>
        <taxon>Streptophyta</taxon>
        <taxon>Klebsormidiophyceae</taxon>
        <taxon>Klebsormidiales</taxon>
        <taxon>Klebsormidiaceae</taxon>
        <taxon>Klebsormidium</taxon>
    </lineage>
</organism>
<dbReference type="Pfam" id="PF09250">
    <property type="entry name" value="Prim-Pol"/>
    <property type="match status" value="1"/>
</dbReference>
<keyword evidence="4" id="KW-1185">Reference proteome</keyword>
<dbReference type="Proteomes" id="UP000054558">
    <property type="component" value="Unassembled WGS sequence"/>
</dbReference>
<evidence type="ECO:0000259" key="2">
    <source>
        <dbReference type="SMART" id="SM00943"/>
    </source>
</evidence>
<dbReference type="InterPro" id="IPR051620">
    <property type="entry name" value="ORF904-like_C"/>
</dbReference>
<dbReference type="InterPro" id="IPR015330">
    <property type="entry name" value="DNA_primase/pol_bifunc_N"/>
</dbReference>
<protein>
    <recommendedName>
        <fullName evidence="2">DNA primase/polymerase bifunctional N-terminal domain-containing protein</fullName>
    </recommendedName>
</protein>
<proteinExistence type="predicted"/>
<accession>A0A1Y1IXR1</accession>
<dbReference type="GO" id="GO:0016787">
    <property type="term" value="F:hydrolase activity"/>
    <property type="evidence" value="ECO:0007669"/>
    <property type="project" value="UniProtKB-KW"/>
</dbReference>
<dbReference type="AlphaFoldDB" id="A0A1Y1IXR1"/>
<reference evidence="3 4" key="1">
    <citation type="journal article" date="2014" name="Nat. Commun.">
        <title>Klebsormidium flaccidum genome reveals primary factors for plant terrestrial adaptation.</title>
        <authorList>
            <person name="Hori K."/>
            <person name="Maruyama F."/>
            <person name="Fujisawa T."/>
            <person name="Togashi T."/>
            <person name="Yamamoto N."/>
            <person name="Seo M."/>
            <person name="Sato S."/>
            <person name="Yamada T."/>
            <person name="Mori H."/>
            <person name="Tajima N."/>
            <person name="Moriyama T."/>
            <person name="Ikeuchi M."/>
            <person name="Watanabe M."/>
            <person name="Wada H."/>
            <person name="Kobayashi K."/>
            <person name="Saito M."/>
            <person name="Masuda T."/>
            <person name="Sasaki-Sekimoto Y."/>
            <person name="Mashiguchi K."/>
            <person name="Awai K."/>
            <person name="Shimojima M."/>
            <person name="Masuda S."/>
            <person name="Iwai M."/>
            <person name="Nobusawa T."/>
            <person name="Narise T."/>
            <person name="Kondo S."/>
            <person name="Saito H."/>
            <person name="Sato R."/>
            <person name="Murakawa M."/>
            <person name="Ihara Y."/>
            <person name="Oshima-Yamada Y."/>
            <person name="Ohtaka K."/>
            <person name="Satoh M."/>
            <person name="Sonobe K."/>
            <person name="Ishii M."/>
            <person name="Ohtani R."/>
            <person name="Kanamori-Sato M."/>
            <person name="Honoki R."/>
            <person name="Miyazaki D."/>
            <person name="Mochizuki H."/>
            <person name="Umetsu J."/>
            <person name="Higashi K."/>
            <person name="Shibata D."/>
            <person name="Kamiya Y."/>
            <person name="Sato N."/>
            <person name="Nakamura Y."/>
            <person name="Tabata S."/>
            <person name="Ida S."/>
            <person name="Kurokawa K."/>
            <person name="Ohta H."/>
        </authorList>
    </citation>
    <scope>NUCLEOTIDE SEQUENCE [LARGE SCALE GENOMIC DNA]</scope>
    <source>
        <strain evidence="3 4">NIES-2285</strain>
    </source>
</reference>
<gene>
    <name evidence="3" type="ORF">KFL_012860020</name>
</gene>
<dbReference type="InterPro" id="IPR014818">
    <property type="entry name" value="Phage/plasmid_primase_P4_C"/>
</dbReference>
<feature type="domain" description="DNA primase/polymerase bifunctional N-terminal" evidence="2">
    <location>
        <begin position="32"/>
        <end position="215"/>
    </location>
</feature>
<evidence type="ECO:0000313" key="4">
    <source>
        <dbReference type="Proteomes" id="UP000054558"/>
    </source>
</evidence>
<dbReference type="EMBL" id="DF238235">
    <property type="protein sequence ID" value="GAQ93078.1"/>
    <property type="molecule type" value="Genomic_DNA"/>
</dbReference>
<name>A0A1Y1IXR1_KLENI</name>
<dbReference type="PANTHER" id="PTHR35372">
    <property type="entry name" value="ATP BINDING PROTEIN-RELATED"/>
    <property type="match status" value="1"/>
</dbReference>
<evidence type="ECO:0000256" key="1">
    <source>
        <dbReference type="ARBA" id="ARBA00022801"/>
    </source>
</evidence>
<dbReference type="SMART" id="SM00943">
    <property type="entry name" value="Prim-Pol"/>
    <property type="match status" value="1"/>
</dbReference>
<evidence type="ECO:0000313" key="3">
    <source>
        <dbReference type="EMBL" id="GAQ93078.1"/>
    </source>
</evidence>
<dbReference type="Pfam" id="PF08706">
    <property type="entry name" value="D5_N"/>
    <property type="match status" value="1"/>
</dbReference>
<sequence length="585" mass="64866">MATLAMVGASIPRARAAKDPKALGPVSIGSEIQRLCNNGLYALPVSVSWDQNSGSKQADFPRKYAHIKDTEAWRHSINQTMKEKRDANGLAILAGVSGVYVIDVDVAAKGGKRPGIELWQQLVEIHGEPETLKARTGSGGLHLYFKLDSPGLTWRRNFQGLKVDDETFCVDGRGIGGVVFASPTSYSIAYGKLATYEWINGPPSYEACHDMPTWLAKLVNNRAGHSGPSIEEEEGGKDLGAPIDAPITGRPVDQYDDMHVITRYTRGSQETQDLLLQIVKKHAAPQAYANLGRLFAYLYMIEGRILVTTNEAERSRDQLFFVWDGTSWVQDTSNLVSSVFISQMGCLLAWYDRQRERCLGTLYASRPELEGFVVDGVPKPPDPDQVNPKQMRKIKMAMETCAKELDKIMPSFGRINVQDVADVRKCLHSVVIELHVNGLLDKFDQDPTVANAPNGLIDLQTGALLPHRPQNLCINQTTRYVRGASARSTAKFRTFLMDILPPRTIEWLQMFLGYGLTEETLEELFVIMNGNSGSNGKGFPQERGGAILIRTIDGKKRLRGFFGIRLKTKEELERTDAQGNLPKAD</sequence>